<accession>A0ABW4F4E1</accession>
<sequence length="153" mass="16184">MSFAPGMVALKPGEGRRVDAMGNVRINKAVGADTGGAWALVEVHVTGAGPPLHQHDREDEAFYVLEGRARVWVGDAEFEAEAGSFVLGPRGVPHTFARQPGGDLKLLVVIAPAGFEQMFDEIAQLSEDEQQDPSVLGGIAARYGVQTLGPPPL</sequence>
<dbReference type="SUPFAM" id="SSF51182">
    <property type="entry name" value="RmlC-like cupins"/>
    <property type="match status" value="1"/>
</dbReference>
<dbReference type="RefSeq" id="WP_344723928.1">
    <property type="nucleotide sequence ID" value="NZ_BAAAUS010000023.1"/>
</dbReference>
<protein>
    <submittedName>
        <fullName evidence="2">Cupin domain-containing protein</fullName>
    </submittedName>
</protein>
<dbReference type="Gene3D" id="2.60.120.10">
    <property type="entry name" value="Jelly Rolls"/>
    <property type="match status" value="1"/>
</dbReference>
<dbReference type="InterPro" id="IPR013096">
    <property type="entry name" value="Cupin_2"/>
</dbReference>
<dbReference type="InterPro" id="IPR053146">
    <property type="entry name" value="QDO-like"/>
</dbReference>
<proteinExistence type="predicted"/>
<dbReference type="Proteomes" id="UP001597114">
    <property type="component" value="Unassembled WGS sequence"/>
</dbReference>
<evidence type="ECO:0000313" key="2">
    <source>
        <dbReference type="EMBL" id="MFD1522578.1"/>
    </source>
</evidence>
<dbReference type="EMBL" id="JBHUCO010000045">
    <property type="protein sequence ID" value="MFD1522578.1"/>
    <property type="molecule type" value="Genomic_DNA"/>
</dbReference>
<feature type="domain" description="Cupin type-2" evidence="1">
    <location>
        <begin position="41"/>
        <end position="109"/>
    </location>
</feature>
<dbReference type="PANTHER" id="PTHR36440:SF1">
    <property type="entry name" value="PUTATIVE (AFU_ORTHOLOGUE AFUA_8G07350)-RELATED"/>
    <property type="match status" value="1"/>
</dbReference>
<dbReference type="InterPro" id="IPR011051">
    <property type="entry name" value="RmlC_Cupin_sf"/>
</dbReference>
<keyword evidence="3" id="KW-1185">Reference proteome</keyword>
<dbReference type="Pfam" id="PF07883">
    <property type="entry name" value="Cupin_2"/>
    <property type="match status" value="1"/>
</dbReference>
<comment type="caution">
    <text evidence="2">The sequence shown here is derived from an EMBL/GenBank/DDBJ whole genome shotgun (WGS) entry which is preliminary data.</text>
</comment>
<name>A0ABW4F4E1_9PSEU</name>
<evidence type="ECO:0000313" key="3">
    <source>
        <dbReference type="Proteomes" id="UP001597114"/>
    </source>
</evidence>
<dbReference type="PANTHER" id="PTHR36440">
    <property type="entry name" value="PUTATIVE (AFU_ORTHOLOGUE AFUA_8G07350)-RELATED"/>
    <property type="match status" value="1"/>
</dbReference>
<gene>
    <name evidence="2" type="ORF">ACFSJD_34140</name>
</gene>
<reference evidence="3" key="1">
    <citation type="journal article" date="2019" name="Int. J. Syst. Evol. Microbiol.">
        <title>The Global Catalogue of Microorganisms (GCM) 10K type strain sequencing project: providing services to taxonomists for standard genome sequencing and annotation.</title>
        <authorList>
            <consortium name="The Broad Institute Genomics Platform"/>
            <consortium name="The Broad Institute Genome Sequencing Center for Infectious Disease"/>
            <person name="Wu L."/>
            <person name="Ma J."/>
        </authorList>
    </citation>
    <scope>NUCLEOTIDE SEQUENCE [LARGE SCALE GENOMIC DNA]</scope>
    <source>
        <strain evidence="3">CCM 7043</strain>
    </source>
</reference>
<organism evidence="2 3">
    <name type="scientific">Pseudonocardia yunnanensis</name>
    <dbReference type="NCBI Taxonomy" id="58107"/>
    <lineage>
        <taxon>Bacteria</taxon>
        <taxon>Bacillati</taxon>
        <taxon>Actinomycetota</taxon>
        <taxon>Actinomycetes</taxon>
        <taxon>Pseudonocardiales</taxon>
        <taxon>Pseudonocardiaceae</taxon>
        <taxon>Pseudonocardia</taxon>
    </lineage>
</organism>
<dbReference type="InterPro" id="IPR014710">
    <property type="entry name" value="RmlC-like_jellyroll"/>
</dbReference>
<evidence type="ECO:0000259" key="1">
    <source>
        <dbReference type="Pfam" id="PF07883"/>
    </source>
</evidence>